<dbReference type="EMBL" id="MVII01000016">
    <property type="protein sequence ID" value="ORB56557.1"/>
    <property type="molecule type" value="Genomic_DNA"/>
</dbReference>
<dbReference type="Gene3D" id="2.60.120.10">
    <property type="entry name" value="Jelly Rolls"/>
    <property type="match status" value="1"/>
</dbReference>
<dbReference type="PANTHER" id="PTHR38599">
    <property type="entry name" value="CUPIN DOMAIN PROTEIN (AFU_ORTHOLOGUE AFUA_3G13620)"/>
    <property type="match status" value="1"/>
</dbReference>
<dbReference type="STRING" id="1578165.BKG68_19425"/>
<feature type="domain" description="Cupin type-2" evidence="2">
    <location>
        <begin position="65"/>
        <end position="128"/>
    </location>
</feature>
<gene>
    <name evidence="3" type="ORF">BST43_13665</name>
</gene>
<dbReference type="SUPFAM" id="SSF51182">
    <property type="entry name" value="RmlC-like cupins"/>
    <property type="match status" value="1"/>
</dbReference>
<evidence type="ECO:0000256" key="1">
    <source>
        <dbReference type="SAM" id="MobiDB-lite"/>
    </source>
</evidence>
<dbReference type="Pfam" id="PF07883">
    <property type="entry name" value="Cupin_2"/>
    <property type="match status" value="1"/>
</dbReference>
<feature type="region of interest" description="Disordered" evidence="1">
    <location>
        <begin position="28"/>
        <end position="59"/>
    </location>
</feature>
<feature type="compositionally biased region" description="Basic and acidic residues" evidence="1">
    <location>
        <begin position="43"/>
        <end position="54"/>
    </location>
</feature>
<name>A0A1X0J4R4_9MYCO</name>
<dbReference type="InterPro" id="IPR013096">
    <property type="entry name" value="Cupin_2"/>
</dbReference>
<evidence type="ECO:0000313" key="4">
    <source>
        <dbReference type="Proteomes" id="UP000192434"/>
    </source>
</evidence>
<dbReference type="InterPro" id="IPR014710">
    <property type="entry name" value="RmlC-like_jellyroll"/>
</dbReference>
<accession>A0A1X0J4R4</accession>
<dbReference type="CDD" id="cd02235">
    <property type="entry name" value="cupin_BLL4011-like"/>
    <property type="match status" value="1"/>
</dbReference>
<protein>
    <submittedName>
        <fullName evidence="3">Cupin</fullName>
    </submittedName>
</protein>
<evidence type="ECO:0000259" key="2">
    <source>
        <dbReference type="Pfam" id="PF07883"/>
    </source>
</evidence>
<proteinExistence type="predicted"/>
<feature type="compositionally biased region" description="Polar residues" evidence="1">
    <location>
        <begin position="31"/>
        <end position="40"/>
    </location>
</feature>
<dbReference type="Proteomes" id="UP000192434">
    <property type="component" value="Unassembled WGS sequence"/>
</dbReference>
<dbReference type="AlphaFoldDB" id="A0A1X0J4R4"/>
<dbReference type="PANTHER" id="PTHR38599:SF1">
    <property type="entry name" value="CUPIN DOMAIN PROTEIN (AFU_ORTHOLOGUE AFUA_3G13620)"/>
    <property type="match status" value="1"/>
</dbReference>
<evidence type="ECO:0000313" key="3">
    <source>
        <dbReference type="EMBL" id="ORB56557.1"/>
    </source>
</evidence>
<sequence length="147" mass="15481">MPGGPGGHSSHSHVAGFRGDGAGVATLTAACGSSSDTQSGRDPVSRTDLQRHDLSVPGRESLQTRVDFQPGAQAARHKHPGEEIIYILKGTLVYDIDGQGSKTVTAGDVLFVPAETFHSVRNMGDEEGSELATYVVDKDKPLVVLDK</sequence>
<dbReference type="InterPro" id="IPR011051">
    <property type="entry name" value="RmlC_Cupin_sf"/>
</dbReference>
<organism evidence="3 4">
    <name type="scientific">Mycobacteroides saopaulense</name>
    <dbReference type="NCBI Taxonomy" id="1578165"/>
    <lineage>
        <taxon>Bacteria</taxon>
        <taxon>Bacillati</taxon>
        <taxon>Actinomycetota</taxon>
        <taxon>Actinomycetes</taxon>
        <taxon>Mycobacteriales</taxon>
        <taxon>Mycobacteriaceae</taxon>
        <taxon>Mycobacteroides</taxon>
    </lineage>
</organism>
<reference evidence="3 4" key="1">
    <citation type="submission" date="2016-12" db="EMBL/GenBank/DDBJ databases">
        <title>The new phylogeny of genus Mycobacterium.</title>
        <authorList>
            <person name="Tortoli E."/>
            <person name="Trovato A."/>
            <person name="Cirillo D.M."/>
        </authorList>
    </citation>
    <scope>NUCLEOTIDE SEQUENCE [LARGE SCALE GENOMIC DNA]</scope>
    <source>
        <strain evidence="3 4">CCUG 66554</strain>
    </source>
</reference>
<comment type="caution">
    <text evidence="3">The sequence shown here is derived from an EMBL/GenBank/DDBJ whole genome shotgun (WGS) entry which is preliminary data.</text>
</comment>